<organism evidence="1">
    <name type="scientific">marine metagenome</name>
    <dbReference type="NCBI Taxonomy" id="408172"/>
    <lineage>
        <taxon>unclassified sequences</taxon>
        <taxon>metagenomes</taxon>
        <taxon>ecological metagenomes</taxon>
    </lineage>
</organism>
<evidence type="ECO:0008006" key="2">
    <source>
        <dbReference type="Google" id="ProtNLM"/>
    </source>
</evidence>
<accession>A0A381QF24</accession>
<dbReference type="PROSITE" id="PS51257">
    <property type="entry name" value="PROKAR_LIPOPROTEIN"/>
    <property type="match status" value="1"/>
</dbReference>
<protein>
    <recommendedName>
        <fullName evidence="2">Lipoprotein</fullName>
    </recommendedName>
</protein>
<evidence type="ECO:0000313" key="1">
    <source>
        <dbReference type="EMBL" id="SUZ77494.1"/>
    </source>
</evidence>
<dbReference type="EMBL" id="UINC01001318">
    <property type="protein sequence ID" value="SUZ77494.1"/>
    <property type="molecule type" value="Genomic_DNA"/>
</dbReference>
<proteinExistence type="predicted"/>
<gene>
    <name evidence="1" type="ORF">METZ01_LOCUS30348</name>
</gene>
<sequence>MFIRLFIFPVAIVIFLTACSGRTAEFPSQSFRSRLSEGDSHMGWSLNYFESWQNGLQQRYLKLAERHTIAAIKLFRHLESDTSPRISEFYVVRERRTRSCRLLAELQFAASNHGHQLSSNTPDGCIYF</sequence>
<reference evidence="1" key="1">
    <citation type="submission" date="2018-05" db="EMBL/GenBank/DDBJ databases">
        <authorList>
            <person name="Lanie J.A."/>
            <person name="Ng W.-L."/>
            <person name="Kazmierczak K.M."/>
            <person name="Andrzejewski T.M."/>
            <person name="Davidsen T.M."/>
            <person name="Wayne K.J."/>
            <person name="Tettelin H."/>
            <person name="Glass J.I."/>
            <person name="Rusch D."/>
            <person name="Podicherti R."/>
            <person name="Tsui H.-C.T."/>
            <person name="Winkler M.E."/>
        </authorList>
    </citation>
    <scope>NUCLEOTIDE SEQUENCE</scope>
</reference>
<name>A0A381QF24_9ZZZZ</name>
<dbReference type="AlphaFoldDB" id="A0A381QF24"/>